<reference evidence="4" key="1">
    <citation type="submission" date="2022-01" db="EMBL/GenBank/DDBJ databases">
        <title>Antribacter sp. nov., isolated from Guizhou of China.</title>
        <authorList>
            <person name="Chengliang C."/>
            <person name="Ya Z."/>
        </authorList>
    </citation>
    <scope>NUCLEOTIDE SEQUENCE</scope>
    <source>
        <strain evidence="4">KLBMP 9083</strain>
    </source>
</reference>
<comment type="caution">
    <text evidence="4">The sequence shown here is derived from an EMBL/GenBank/DDBJ whole genome shotgun (WGS) entry which is preliminary data.</text>
</comment>
<dbReference type="InterPro" id="IPR019257">
    <property type="entry name" value="MeTrfase_dom"/>
</dbReference>
<evidence type="ECO:0000313" key="4">
    <source>
        <dbReference type="EMBL" id="MCF4123241.1"/>
    </source>
</evidence>
<feature type="domain" description="Histidine-specific methyltransferase SAM-dependent" evidence="3">
    <location>
        <begin position="72"/>
        <end position="344"/>
    </location>
</feature>
<organism evidence="4 5">
    <name type="scientific">Antribacter soli</name>
    <dbReference type="NCBI Taxonomy" id="2910976"/>
    <lineage>
        <taxon>Bacteria</taxon>
        <taxon>Bacillati</taxon>
        <taxon>Actinomycetota</taxon>
        <taxon>Actinomycetes</taxon>
        <taxon>Micrococcales</taxon>
        <taxon>Promicromonosporaceae</taxon>
        <taxon>Antribacter</taxon>
    </lineage>
</organism>
<dbReference type="InterPro" id="IPR029063">
    <property type="entry name" value="SAM-dependent_MTases_sf"/>
</dbReference>
<dbReference type="Proteomes" id="UP001165405">
    <property type="component" value="Unassembled WGS sequence"/>
</dbReference>
<keyword evidence="1" id="KW-0489">Methyltransferase</keyword>
<dbReference type="RefSeq" id="WP_236091053.1">
    <property type="nucleotide sequence ID" value="NZ_JAKGSG010000056.1"/>
</dbReference>
<evidence type="ECO:0000259" key="3">
    <source>
        <dbReference type="Pfam" id="PF10017"/>
    </source>
</evidence>
<sequence>MGESVIKRLEQALAGDEFAWSLLLVGEDQSDKLSTLSSALRGDFSATGDGKAIPSGFAYWGIGPTIAWINASKDPYYLVIKVGTEMFLRQWRQIRVDGGIAQDCVHLVSLGVGTGLKDRVILEDMYRNNPSMYYVPVDMSAEMLRIGMQEAVRGGSFPDARALSIQLDLSMPSNVEELRDLLARLVGEEPILFSLTGNTAANFEADHEFLGGLTRLLRPQDRLLLEVASTERLDDRVARAAADEYMQTRAFTEFVTSALRYNTDLKVNYDHVKFVGAVDEDALLVKMFWQNETEAAIRLAIPGQLGVNLHPSDTIRLLTTRKYTPESVERLITAAGLATVAVVREQFRHMRGVNPFGLDMRLLKRNGDGDVGRHSPFEIWT</sequence>
<accession>A0AA41U8Z1</accession>
<dbReference type="AlphaFoldDB" id="A0AA41U8Z1"/>
<proteinExistence type="predicted"/>
<dbReference type="PANTHER" id="PTHR43397">
    <property type="entry name" value="ERGOTHIONEINE BIOSYNTHESIS PROTEIN 1"/>
    <property type="match status" value="1"/>
</dbReference>
<keyword evidence="2" id="KW-0808">Transferase</keyword>
<dbReference type="GO" id="GO:0032259">
    <property type="term" value="P:methylation"/>
    <property type="evidence" value="ECO:0007669"/>
    <property type="project" value="UniProtKB-KW"/>
</dbReference>
<dbReference type="Pfam" id="PF10017">
    <property type="entry name" value="Methyltransf_33"/>
    <property type="match status" value="1"/>
</dbReference>
<dbReference type="Gene3D" id="3.40.50.150">
    <property type="entry name" value="Vaccinia Virus protein VP39"/>
    <property type="match status" value="1"/>
</dbReference>
<dbReference type="InterPro" id="IPR051128">
    <property type="entry name" value="EgtD_Methyltrsf_superfamily"/>
</dbReference>
<dbReference type="GO" id="GO:0008168">
    <property type="term" value="F:methyltransferase activity"/>
    <property type="evidence" value="ECO:0007669"/>
    <property type="project" value="UniProtKB-KW"/>
</dbReference>
<protein>
    <submittedName>
        <fullName evidence="4">L-histidine N(Alpha)-methyltransferase</fullName>
    </submittedName>
</protein>
<dbReference type="PANTHER" id="PTHR43397:SF1">
    <property type="entry name" value="ERGOTHIONEINE BIOSYNTHESIS PROTEIN 1"/>
    <property type="match status" value="1"/>
</dbReference>
<gene>
    <name evidence="4" type="ORF">L1785_19920</name>
</gene>
<evidence type="ECO:0000256" key="2">
    <source>
        <dbReference type="ARBA" id="ARBA00022679"/>
    </source>
</evidence>
<name>A0AA41U8Z1_9MICO</name>
<keyword evidence="5" id="KW-1185">Reference proteome</keyword>
<evidence type="ECO:0000256" key="1">
    <source>
        <dbReference type="ARBA" id="ARBA00022603"/>
    </source>
</evidence>
<dbReference type="EMBL" id="JAKGSG010000056">
    <property type="protein sequence ID" value="MCF4123241.1"/>
    <property type="molecule type" value="Genomic_DNA"/>
</dbReference>
<evidence type="ECO:0000313" key="5">
    <source>
        <dbReference type="Proteomes" id="UP001165405"/>
    </source>
</evidence>